<evidence type="ECO:0000256" key="2">
    <source>
        <dbReference type="ARBA" id="ARBA00023043"/>
    </source>
</evidence>
<keyword evidence="2 3" id="KW-0040">ANK repeat</keyword>
<feature type="domain" description="Novel STAND NTPase 3" evidence="5">
    <location>
        <begin position="234"/>
        <end position="384"/>
    </location>
</feature>
<dbReference type="InterPro" id="IPR002110">
    <property type="entry name" value="Ankyrin_rpt"/>
</dbReference>
<feature type="repeat" description="ANK" evidence="3">
    <location>
        <begin position="1263"/>
        <end position="1298"/>
    </location>
</feature>
<feature type="repeat" description="ANK" evidence="3">
    <location>
        <begin position="988"/>
        <end position="1020"/>
    </location>
</feature>
<feature type="repeat" description="ANK" evidence="3">
    <location>
        <begin position="955"/>
        <end position="987"/>
    </location>
</feature>
<dbReference type="SMART" id="SM00248">
    <property type="entry name" value="ANK"/>
    <property type="match status" value="20"/>
</dbReference>
<dbReference type="PANTHER" id="PTHR24198:SF165">
    <property type="entry name" value="ANKYRIN REPEAT-CONTAINING PROTEIN-RELATED"/>
    <property type="match status" value="1"/>
</dbReference>
<dbReference type="Pfam" id="PF18738">
    <property type="entry name" value="HEPN_DZIP3"/>
    <property type="match status" value="1"/>
</dbReference>
<sequence length="1409" mass="159627">MEATEESNYIRLWKLIKLANQVLADVLRGRLHPSSLKLNESLLRGNLKLDSHLIQILYPQVGEYRGDFSELDITHICTLLRYIGQIANSDDWKKEPEDTDRSIIANINRIRNIRNKYSHTSTNAIKDSEFDKIWTTLSQCVLELGNTTDYKKEIEYLFNCPIDPQFERKWKDLKGKMKVQGCSGLSVVLRITLNKPESMSKRLVKRVDISRESSRTMDIKKEMLETWRQKIEFFVETDDSKGIMHVLKHNQIILIRGGPDSGKTLTAFFIAFKLEMEDNYMVFPSNKPKDIIKFTAEDGRTIFIFDDLLGRFALNRKRFEKWEDNENRFSINSMLKKYPKLKLIITCRSQITTNGFLKGFGNNGFCYQMNLSVHDKKMIAQQYCKNIPIDLFDESLYANLSFFPLLCKELSDEYGEGGNLKKITTKIVFKEVLELKKNGPLAFLALGLLIVYNNAVIKEMFKTKGTLTELILPSLMREFKYDFYPSANDILDTLYELKGSYLIENDIAFIAISNTMYDCIVCNVGKYFCSTILTFAEDSFIKGRIILQSLKSADHLRSVPLPDILVYSYFDRIVGMLRKGNIKDALSNLQSNDADYRLKLIKYCKTSEIDLNSFTETEDGCSTIHVCAQFGYMDIANFILQTDNGLLDKTDGSGTIPLQVACAYGFIDMVNFLLEYKSNETIIDVNALLLLHICCMHGHKELAEIFIQKGADINFCSSKHGTPILVAVSHHRLEVIHVLLSYGADINKGTDSGATPLHAACQNNQIDSVIFLLQHNIAVDINKADNNGCTPLYIACQNGYYDIAETLIINEREKTAVNKADVNGLAPIHVAVSGGHLRLTELLLHQNAFVDKISKKGFTPLYFACQTGNIDIVKLLLRRRADINGRSEICSRTPLFSAYESKRYHIVNHLIKQVSALKTTKYMFLFTACSMEDIETVEYLLQNKKLSIDINHIKYGETVLYIASKKGNAKLVELLLQYNPDINFLSKTGWTALCFACKNGDKHSVESLIKHKASVNLATRTHLTPLFLSCLHGHTDLIDLLIHHHAYLDEGDRNGWTPLQISCYIGKAGIVDKLLKGKVKMERKTHLKINRQKSIRKKKVPNYYKIKQTPLRISCWQCNDSAIHILMDAGADINQGGTSDCFNSTLDACDRYVKSRLGSYHISSKETFEETAKLNPLQIACYKNHTDIIKLLLMNKAAVNFSRPKSIMTKDVLKHSQYSDKMHKSVVTSPTVTPLNIAIQKGQIIIIRKLIEHGANINLPSLTGCTPMHLAIEYDKTNGFEIVNLLLERKYNCEINHYMQGVGTPLYLACSKNEPKIVEMLIHKKVKVNQVGDGGQTALQIACAQGSEDIVKVLLENGAELHSEGQQGPSPLEIATQTNFPVIYSILKSYNVAHKTRTGFGIFHSKKKV</sequence>
<feature type="repeat" description="ANK" evidence="3">
    <location>
        <begin position="653"/>
        <end position="685"/>
    </location>
</feature>
<dbReference type="PRINTS" id="PR01415">
    <property type="entry name" value="ANKYRIN"/>
</dbReference>
<reference evidence="6 7" key="1">
    <citation type="submission" date="2020-06" db="EMBL/GenBank/DDBJ databases">
        <authorList>
            <person name="Li R."/>
            <person name="Bekaert M."/>
        </authorList>
    </citation>
    <scope>NUCLEOTIDE SEQUENCE [LARGE SCALE GENOMIC DNA]</scope>
    <source>
        <strain evidence="7">wild</strain>
    </source>
</reference>
<evidence type="ECO:0000313" key="7">
    <source>
        <dbReference type="Proteomes" id="UP000507470"/>
    </source>
</evidence>
<gene>
    <name evidence="6" type="ORF">MCOR_57089</name>
</gene>
<feature type="repeat" description="ANK" evidence="3">
    <location>
        <begin position="856"/>
        <end position="888"/>
    </location>
</feature>
<dbReference type="InterPro" id="IPR036770">
    <property type="entry name" value="Ankyrin_rpt-contain_sf"/>
</dbReference>
<protein>
    <submittedName>
        <fullName evidence="6">Uncharacterized protein</fullName>
    </submittedName>
</protein>
<dbReference type="InterPro" id="IPR049050">
    <property type="entry name" value="nSTAND3"/>
</dbReference>
<evidence type="ECO:0000256" key="3">
    <source>
        <dbReference type="PROSITE-ProRule" id="PRU00023"/>
    </source>
</evidence>
<dbReference type="Pfam" id="PF20720">
    <property type="entry name" value="nSTAND3"/>
    <property type="match status" value="1"/>
</dbReference>
<accession>A0A6J8EXB4</accession>
<keyword evidence="1" id="KW-0677">Repeat</keyword>
<feature type="repeat" description="ANK" evidence="3">
    <location>
        <begin position="1334"/>
        <end position="1366"/>
    </location>
</feature>
<dbReference type="Gene3D" id="1.25.40.20">
    <property type="entry name" value="Ankyrin repeat-containing domain"/>
    <property type="match status" value="3"/>
</dbReference>
<name>A0A6J8EXB4_MYTCO</name>
<feature type="repeat" description="ANK" evidence="3">
    <location>
        <begin position="1230"/>
        <end position="1262"/>
    </location>
</feature>
<dbReference type="PANTHER" id="PTHR24198">
    <property type="entry name" value="ANKYRIN REPEAT AND PROTEIN KINASE DOMAIN-CONTAINING PROTEIN"/>
    <property type="match status" value="1"/>
</dbReference>
<dbReference type="Proteomes" id="UP000507470">
    <property type="component" value="Unassembled WGS sequence"/>
</dbReference>
<dbReference type="PROSITE" id="PS50088">
    <property type="entry name" value="ANK_REPEAT"/>
    <property type="match status" value="12"/>
</dbReference>
<feature type="repeat" description="ANK" evidence="3">
    <location>
        <begin position="719"/>
        <end position="751"/>
    </location>
</feature>
<evidence type="ECO:0000259" key="5">
    <source>
        <dbReference type="Pfam" id="PF20720"/>
    </source>
</evidence>
<keyword evidence="7" id="KW-1185">Reference proteome</keyword>
<evidence type="ECO:0000313" key="6">
    <source>
        <dbReference type="EMBL" id="CAC5425248.1"/>
    </source>
</evidence>
<feature type="repeat" description="ANK" evidence="3">
    <location>
        <begin position="823"/>
        <end position="855"/>
    </location>
</feature>
<dbReference type="Pfam" id="PF00023">
    <property type="entry name" value="Ank"/>
    <property type="match status" value="2"/>
</dbReference>
<feature type="repeat" description="ANK" evidence="3">
    <location>
        <begin position="752"/>
        <end position="784"/>
    </location>
</feature>
<evidence type="ECO:0000259" key="4">
    <source>
        <dbReference type="Pfam" id="PF18738"/>
    </source>
</evidence>
<feature type="repeat" description="ANK" evidence="3">
    <location>
        <begin position="787"/>
        <end position="819"/>
    </location>
</feature>
<dbReference type="InterPro" id="IPR041249">
    <property type="entry name" value="HEPN_DZIP3"/>
</dbReference>
<dbReference type="OrthoDB" id="6718656at2759"/>
<dbReference type="PROSITE" id="PS50297">
    <property type="entry name" value="ANK_REP_REGION"/>
    <property type="match status" value="9"/>
</dbReference>
<dbReference type="Pfam" id="PF12796">
    <property type="entry name" value="Ank_2"/>
    <property type="match status" value="6"/>
</dbReference>
<dbReference type="EMBL" id="CACVKT020010229">
    <property type="protein sequence ID" value="CAC5425248.1"/>
    <property type="molecule type" value="Genomic_DNA"/>
</dbReference>
<feature type="domain" description="DZIP3-like HEPN" evidence="4">
    <location>
        <begin position="48"/>
        <end position="168"/>
    </location>
</feature>
<feature type="repeat" description="ANK" evidence="3">
    <location>
        <begin position="686"/>
        <end position="718"/>
    </location>
</feature>
<evidence type="ECO:0000256" key="1">
    <source>
        <dbReference type="ARBA" id="ARBA00022737"/>
    </source>
</evidence>
<proteinExistence type="predicted"/>
<dbReference type="SUPFAM" id="SSF48403">
    <property type="entry name" value="Ankyrin repeat"/>
    <property type="match status" value="3"/>
</dbReference>
<organism evidence="6 7">
    <name type="scientific">Mytilus coruscus</name>
    <name type="common">Sea mussel</name>
    <dbReference type="NCBI Taxonomy" id="42192"/>
    <lineage>
        <taxon>Eukaryota</taxon>
        <taxon>Metazoa</taxon>
        <taxon>Spiralia</taxon>
        <taxon>Lophotrochozoa</taxon>
        <taxon>Mollusca</taxon>
        <taxon>Bivalvia</taxon>
        <taxon>Autobranchia</taxon>
        <taxon>Pteriomorphia</taxon>
        <taxon>Mytilida</taxon>
        <taxon>Mytiloidea</taxon>
        <taxon>Mytilidae</taxon>
        <taxon>Mytilinae</taxon>
        <taxon>Mytilus</taxon>
    </lineage>
</organism>